<evidence type="ECO:0000256" key="5">
    <source>
        <dbReference type="ARBA" id="ARBA00022840"/>
    </source>
</evidence>
<dbReference type="PIRSF" id="PIRSF015589">
    <property type="entry name" value="PP_kinase"/>
    <property type="match status" value="1"/>
</dbReference>
<organism evidence="12 13">
    <name type="scientific">Porphyromonas gingivalis</name>
    <name type="common">Bacteroides gingivalis</name>
    <dbReference type="NCBI Taxonomy" id="837"/>
    <lineage>
        <taxon>Bacteria</taxon>
        <taxon>Pseudomonadati</taxon>
        <taxon>Bacteroidota</taxon>
        <taxon>Bacteroidia</taxon>
        <taxon>Bacteroidales</taxon>
        <taxon>Porphyromonadaceae</taxon>
        <taxon>Porphyromonas</taxon>
    </lineage>
</organism>
<dbReference type="InterPro" id="IPR003414">
    <property type="entry name" value="PP_kinase"/>
</dbReference>
<dbReference type="Pfam" id="PF02503">
    <property type="entry name" value="PP_kinase"/>
    <property type="match status" value="1"/>
</dbReference>
<feature type="domain" description="Polyphosphate kinase middle" evidence="8">
    <location>
        <begin position="125"/>
        <end position="306"/>
    </location>
</feature>
<feature type="binding site" evidence="6">
    <location>
        <position position="472"/>
    </location>
    <ligand>
        <name>ATP</name>
        <dbReference type="ChEBI" id="CHEBI:30616"/>
    </ligand>
</feature>
<feature type="domain" description="Polyphosphate kinase C-terminal" evidence="10">
    <location>
        <begin position="507"/>
        <end position="677"/>
    </location>
</feature>
<evidence type="ECO:0000256" key="6">
    <source>
        <dbReference type="HAMAP-Rule" id="MF_00347"/>
    </source>
</evidence>
<dbReference type="RefSeq" id="WP_077083394.1">
    <property type="nucleotide sequence ID" value="NZ_CP116614.1"/>
</dbReference>
<dbReference type="SUPFAM" id="SSF140356">
    <property type="entry name" value="PPK N-terminal domain-like"/>
    <property type="match status" value="1"/>
</dbReference>
<evidence type="ECO:0000256" key="2">
    <source>
        <dbReference type="ARBA" id="ARBA00022679"/>
    </source>
</evidence>
<protein>
    <recommendedName>
        <fullName evidence="6 7">Polyphosphate kinase</fullName>
        <ecNumber evidence="6 7">2.7.4.1</ecNumber>
    </recommendedName>
    <alternativeName>
        <fullName evidence="6">ATP-polyphosphate phosphotransferase</fullName>
    </alternativeName>
    <alternativeName>
        <fullName evidence="6">Polyphosphoric acid kinase</fullName>
    </alternativeName>
</protein>
<keyword evidence="6" id="KW-0479">Metal-binding</keyword>
<dbReference type="PANTHER" id="PTHR30218">
    <property type="entry name" value="POLYPHOSPHATE KINASE"/>
    <property type="match status" value="1"/>
</dbReference>
<dbReference type="GO" id="GO:0046872">
    <property type="term" value="F:metal ion binding"/>
    <property type="evidence" value="ECO:0007669"/>
    <property type="project" value="UniProtKB-KW"/>
</dbReference>
<dbReference type="Gene3D" id="1.20.58.310">
    <property type="entry name" value="Polyphosphate kinase N-terminal domain"/>
    <property type="match status" value="1"/>
</dbReference>
<dbReference type="InterPro" id="IPR024953">
    <property type="entry name" value="PP_kinase_middle"/>
</dbReference>
<dbReference type="InterPro" id="IPR036830">
    <property type="entry name" value="PP_kinase_middle_dom_sf"/>
</dbReference>
<comment type="similarity">
    <text evidence="6 7">Belongs to the polyphosphate kinase 1 (PPK1) family.</text>
</comment>
<dbReference type="CDD" id="cd09167">
    <property type="entry name" value="PLDc_EcPPK1_C2_like"/>
    <property type="match status" value="1"/>
</dbReference>
<evidence type="ECO:0000313" key="12">
    <source>
        <dbReference type="EMBL" id="WCG03405.1"/>
    </source>
</evidence>
<comment type="PTM">
    <text evidence="6 7">An intermediate of this reaction is the autophosphorylated ppk in which a phosphate is covalently linked to a histidine residue through a N-P bond.</text>
</comment>
<comment type="catalytic activity">
    <reaction evidence="6 7">
        <text>[phosphate](n) + ATP = [phosphate](n+1) + ADP</text>
        <dbReference type="Rhea" id="RHEA:19573"/>
        <dbReference type="Rhea" id="RHEA-COMP:9859"/>
        <dbReference type="Rhea" id="RHEA-COMP:14280"/>
        <dbReference type="ChEBI" id="CHEBI:16838"/>
        <dbReference type="ChEBI" id="CHEBI:30616"/>
        <dbReference type="ChEBI" id="CHEBI:456216"/>
        <dbReference type="EC" id="2.7.4.1"/>
    </reaction>
</comment>
<dbReference type="GO" id="GO:0008976">
    <property type="term" value="F:polyphosphate kinase activity"/>
    <property type="evidence" value="ECO:0007669"/>
    <property type="project" value="UniProtKB-UniRule"/>
</dbReference>
<proteinExistence type="inferred from homology"/>
<dbReference type="Pfam" id="PF17941">
    <property type="entry name" value="PP_kinase_C_1"/>
    <property type="match status" value="1"/>
</dbReference>
<dbReference type="NCBIfam" id="NF003917">
    <property type="entry name" value="PRK05443.1-1"/>
    <property type="match status" value="1"/>
</dbReference>
<keyword evidence="3 6" id="KW-0547">Nucleotide-binding</keyword>
<dbReference type="InterPro" id="IPR041108">
    <property type="entry name" value="PP_kinase_C_1"/>
</dbReference>
<dbReference type="InterPro" id="IPR036832">
    <property type="entry name" value="PPK_N_dom_sf"/>
</dbReference>
<keyword evidence="4 6" id="KW-0418">Kinase</keyword>
<comment type="cofactor">
    <cofactor evidence="6">
        <name>Mg(2+)</name>
        <dbReference type="ChEBI" id="CHEBI:18420"/>
    </cofactor>
</comment>
<feature type="domain" description="Polyphosphate kinase C-terminal" evidence="11">
    <location>
        <begin position="334"/>
        <end position="497"/>
    </location>
</feature>
<accession>A0AAE9XKL1</accession>
<dbReference type="AlphaFoldDB" id="A0AAE9XKL1"/>
<evidence type="ECO:0000259" key="10">
    <source>
        <dbReference type="Pfam" id="PF13090"/>
    </source>
</evidence>
<evidence type="ECO:0000256" key="4">
    <source>
        <dbReference type="ARBA" id="ARBA00022777"/>
    </source>
</evidence>
<feature type="binding site" evidence="6">
    <location>
        <position position="595"/>
    </location>
    <ligand>
        <name>ATP</name>
        <dbReference type="ChEBI" id="CHEBI:30616"/>
    </ligand>
</feature>
<feature type="binding site" evidence="6">
    <location>
        <position position="46"/>
    </location>
    <ligand>
        <name>ATP</name>
        <dbReference type="ChEBI" id="CHEBI:30616"/>
    </ligand>
</feature>
<dbReference type="InterPro" id="IPR025200">
    <property type="entry name" value="PPK_C_dom2"/>
</dbReference>
<dbReference type="GO" id="GO:0006799">
    <property type="term" value="P:polyphosphate biosynthetic process"/>
    <property type="evidence" value="ECO:0007669"/>
    <property type="project" value="UniProtKB-UniRule"/>
</dbReference>
<dbReference type="Pfam" id="PF13089">
    <property type="entry name" value="PP_kinase_N"/>
    <property type="match status" value="1"/>
</dbReference>
<dbReference type="GO" id="GO:0009358">
    <property type="term" value="C:polyphosphate kinase complex"/>
    <property type="evidence" value="ECO:0007669"/>
    <property type="project" value="InterPro"/>
</dbReference>
<feature type="binding site" evidence="6">
    <location>
        <position position="377"/>
    </location>
    <ligand>
        <name>Mg(2+)</name>
        <dbReference type="ChEBI" id="CHEBI:18420"/>
    </ligand>
</feature>
<gene>
    <name evidence="6" type="primary">ppk</name>
    <name evidence="12" type="ORF">NY151_01265</name>
</gene>
<feature type="binding site" evidence="6">
    <location>
        <position position="568"/>
    </location>
    <ligand>
        <name>ATP</name>
        <dbReference type="ChEBI" id="CHEBI:30616"/>
    </ligand>
</feature>
<evidence type="ECO:0000256" key="3">
    <source>
        <dbReference type="ARBA" id="ARBA00022741"/>
    </source>
</evidence>
<keyword evidence="6" id="KW-0460">Magnesium</keyword>
<dbReference type="SUPFAM" id="SSF56024">
    <property type="entry name" value="Phospholipase D/nuclease"/>
    <property type="match status" value="2"/>
</dbReference>
<evidence type="ECO:0000259" key="11">
    <source>
        <dbReference type="Pfam" id="PF17941"/>
    </source>
</evidence>
<dbReference type="Pfam" id="PF13090">
    <property type="entry name" value="PP_kinase_C"/>
    <property type="match status" value="1"/>
</dbReference>
<dbReference type="Proteomes" id="UP001179501">
    <property type="component" value="Chromosome"/>
</dbReference>
<evidence type="ECO:0000256" key="1">
    <source>
        <dbReference type="ARBA" id="ARBA00022553"/>
    </source>
</evidence>
<dbReference type="PANTHER" id="PTHR30218:SF0">
    <property type="entry name" value="POLYPHOSPHATE KINASE"/>
    <property type="match status" value="1"/>
</dbReference>
<reference evidence="12" key="1">
    <citation type="submission" date="2023-01" db="EMBL/GenBank/DDBJ databases">
        <title>Phages are important unrecognized players in the ecology of the oral pathogen Porphyromonas gingivalis.</title>
        <authorList>
            <person name="Matrishin C.B."/>
            <person name="Kauffman K.M."/>
        </authorList>
    </citation>
    <scope>NUCLEOTIDE SEQUENCE</scope>
    <source>
        <strain evidence="12">ATCC 49417</strain>
    </source>
</reference>
<feature type="active site" description="Phosphohistidine intermediate" evidence="6">
    <location>
        <position position="437"/>
    </location>
</feature>
<evidence type="ECO:0000259" key="8">
    <source>
        <dbReference type="Pfam" id="PF02503"/>
    </source>
</evidence>
<evidence type="ECO:0000256" key="7">
    <source>
        <dbReference type="RuleBase" id="RU003800"/>
    </source>
</evidence>
<dbReference type="CDD" id="cd09164">
    <property type="entry name" value="PLDc_EcPPK1_C1_like"/>
    <property type="match status" value="1"/>
</dbReference>
<dbReference type="InterPro" id="IPR025198">
    <property type="entry name" value="PPK_N_dom"/>
</dbReference>
<dbReference type="EMBL" id="CP116614">
    <property type="protein sequence ID" value="WCG03405.1"/>
    <property type="molecule type" value="Genomic_DNA"/>
</dbReference>
<evidence type="ECO:0000259" key="9">
    <source>
        <dbReference type="Pfam" id="PF13089"/>
    </source>
</evidence>
<name>A0AAE9XKL1_PORGN</name>
<dbReference type="SUPFAM" id="SSF143724">
    <property type="entry name" value="PHP14-like"/>
    <property type="match status" value="1"/>
</dbReference>
<feature type="domain" description="Polyphosphate kinase N-terminal" evidence="9">
    <location>
        <begin position="8"/>
        <end position="115"/>
    </location>
</feature>
<comment type="function">
    <text evidence="6 7">Catalyzes the reversible transfer of the terminal phosphate of ATP to form a long-chain polyphosphate (polyP).</text>
</comment>
<keyword evidence="1 6" id="KW-0597">Phosphoprotein</keyword>
<dbReference type="GO" id="GO:0005524">
    <property type="term" value="F:ATP binding"/>
    <property type="evidence" value="ECO:0007669"/>
    <property type="project" value="UniProtKB-KW"/>
</dbReference>
<feature type="binding site" evidence="6">
    <location>
        <position position="407"/>
    </location>
    <ligand>
        <name>Mg(2+)</name>
        <dbReference type="ChEBI" id="CHEBI:18420"/>
    </ligand>
</feature>
<dbReference type="Gene3D" id="3.30.1840.10">
    <property type="entry name" value="Polyphosphate kinase middle domain"/>
    <property type="match status" value="1"/>
</dbReference>
<dbReference type="Gene3D" id="3.30.870.10">
    <property type="entry name" value="Endonuclease Chain A"/>
    <property type="match status" value="2"/>
</dbReference>
<evidence type="ECO:0000313" key="13">
    <source>
        <dbReference type="Proteomes" id="UP001179501"/>
    </source>
</evidence>
<dbReference type="NCBIfam" id="TIGR03705">
    <property type="entry name" value="poly_P_kin"/>
    <property type="match status" value="1"/>
</dbReference>
<dbReference type="NCBIfam" id="NF003923">
    <property type="entry name" value="PRK05443.3-1"/>
    <property type="match status" value="1"/>
</dbReference>
<keyword evidence="2 6" id="KW-0808">Transferase</keyword>
<keyword evidence="5 6" id="KW-0067">ATP-binding</keyword>
<dbReference type="HAMAP" id="MF_00347">
    <property type="entry name" value="Polyphosphate_kinase"/>
    <property type="match status" value="1"/>
</dbReference>
<dbReference type="EC" id="2.7.4.1" evidence="6 7"/>
<sequence length="695" mass="80642">MDVSAYPFFRRDMSWLSFNERVLMEAADRTLPVYDRIKFLSIFSSNLEEFYTVRVAYHQAVLQKRRDRSEAEEDSDADAHILQAIRETVIRQDELYYRIFYDQILPTLEEHGIRLRTHAPTHPDHKAYLRRFFHEEIFPLLYPMLLLPSKVRTFIRSGRVYLAVRLKEKETDEAYSYALLNVPTDGLPRFVELPRLQTDTFYYYSFLEDIIKEHLDVVFPGYEVMDSYSIKVSRDADLLLDAQRPEDLPGEIRKKVKTRKLGAPTRFMYDGRMPDEVLRYICSSCDIDPEEAIRSGNYVNLQDLAMLPNPFAPRLETLTPEPLLSKHLEQAPSLMEGIRRKDYLIHVPYYTYDYVVRLLMEAAISPDVSEIRLTQYRVAENSSIISALEAAAQSGKKVSVFVELKARFDEENNLRLSERMRRSGIRIVYSMPGLKVHAKTALILYYTPAGERPQGIALLSTGNFNETTARIYSDTTLMTANTDIVHDVYRLFRILDGDPEPARFSRLLVARYNMGEAITNLIEREIENVKRGKRGYMLLKMNGLQDKNVITQLYRASEAGVGIDLIVRGICCLVPDMPQSRNIRVTRLVDMYLEHSRIWCFHNGGKEEVFISSADWMKRNLYNRIETACPVLDPALRREIIDILEIQLRDNIKACRIDSSLNNIYKHNSDEKPVRAQAAIYRYLKGKEEATPAAK</sequence>